<evidence type="ECO:0000313" key="1">
    <source>
        <dbReference type="EMBL" id="OGN24539.1"/>
    </source>
</evidence>
<organism evidence="1 2">
    <name type="scientific">Candidatus Yanofskybacteria bacterium RIFCSPLOWO2_01_FULL_43_22</name>
    <dbReference type="NCBI Taxonomy" id="1802695"/>
    <lineage>
        <taxon>Bacteria</taxon>
        <taxon>Candidatus Yanofskyibacteriota</taxon>
    </lineage>
</organism>
<proteinExistence type="predicted"/>
<dbReference type="Proteomes" id="UP000178911">
    <property type="component" value="Unassembled WGS sequence"/>
</dbReference>
<gene>
    <name evidence="1" type="ORF">A3A13_00455</name>
</gene>
<protein>
    <submittedName>
        <fullName evidence="1">Uncharacterized protein</fullName>
    </submittedName>
</protein>
<sequence length="390" mass="44643">MSEIRETISSSVNLERPPILDRIVSERISEGEKQELADELLEKFERQDLEEFKEDEIELSPRQKELIIETNRLISHALGGMGIKPRTEITPPMVHLMRQDAFEKFCNRKGLKGRLVSGLASVEKQAIIIKAGKHDELVFLSRVIHEALHVNSFISVQTVDMAEDTEQNVGIVERRAGLRIRETKIQDGKKLAGTMFFNDLDEAVVEKLTLDIIRNLNIRISPDVKNSFEKSEKFRKILIEYIQKVFREKGKQMSHGELLEVGNMYMVLNWGAILLPEADEFLRRYEESSDPLVLEQAISFYLDQEMSGVMTHFGYRSQRIGFEKLVSVIFQKNKEDFNSTKEVAALFIKASFSGRLLPLARVIDRTFGKGSFKKLGEGIDITADFSEEKS</sequence>
<reference evidence="1 2" key="1">
    <citation type="journal article" date="2016" name="Nat. Commun.">
        <title>Thousands of microbial genomes shed light on interconnected biogeochemical processes in an aquifer system.</title>
        <authorList>
            <person name="Anantharaman K."/>
            <person name="Brown C.T."/>
            <person name="Hug L.A."/>
            <person name="Sharon I."/>
            <person name="Castelle C.J."/>
            <person name="Probst A.J."/>
            <person name="Thomas B.C."/>
            <person name="Singh A."/>
            <person name="Wilkins M.J."/>
            <person name="Karaoz U."/>
            <person name="Brodie E.L."/>
            <person name="Williams K.H."/>
            <person name="Hubbard S.S."/>
            <person name="Banfield J.F."/>
        </authorList>
    </citation>
    <scope>NUCLEOTIDE SEQUENCE [LARGE SCALE GENOMIC DNA]</scope>
</reference>
<comment type="caution">
    <text evidence="1">The sequence shown here is derived from an EMBL/GenBank/DDBJ whole genome shotgun (WGS) entry which is preliminary data.</text>
</comment>
<name>A0A1F8GJD6_9BACT</name>
<dbReference type="AlphaFoldDB" id="A0A1F8GJD6"/>
<dbReference type="STRING" id="1802695.A3A13_00455"/>
<dbReference type="EMBL" id="MGKJ01000010">
    <property type="protein sequence ID" value="OGN24539.1"/>
    <property type="molecule type" value="Genomic_DNA"/>
</dbReference>
<accession>A0A1F8GJD6</accession>
<evidence type="ECO:0000313" key="2">
    <source>
        <dbReference type="Proteomes" id="UP000178911"/>
    </source>
</evidence>